<keyword evidence="3" id="KW-0732">Signal</keyword>
<dbReference type="CDD" id="cd16147">
    <property type="entry name" value="G6S"/>
    <property type="match status" value="1"/>
</dbReference>
<accession>A0AAI8YHE4</accession>
<comment type="similarity">
    <text evidence="1">Belongs to the sulfatase family.</text>
</comment>
<evidence type="ECO:0000256" key="2">
    <source>
        <dbReference type="SAM" id="MobiDB-lite"/>
    </source>
</evidence>
<dbReference type="PANTHER" id="PTHR43108">
    <property type="entry name" value="N-ACETYLGLUCOSAMINE-6-SULFATASE FAMILY MEMBER"/>
    <property type="match status" value="1"/>
</dbReference>
<feature type="compositionally biased region" description="Low complexity" evidence="2">
    <location>
        <begin position="477"/>
        <end position="487"/>
    </location>
</feature>
<gene>
    <name evidence="5" type="ORF">KHLLAP_LOCUS5418</name>
</gene>
<sequence length="487" mass="54490">MRVAHALAILAACLATQAKRPNILFILTDDQDWHMESVEHMQSLKSDIVNKGASFDRHFCTVALCCPSRATLCTGRAAHNHNVTKVSPPHGGYPKVVDRGINDDYLPIWMQEAGYNTYYSGKLWNFHNVNNYNSPYVKGYNSSDFLLDPYTYRYWDSKMTHNDEARVSYAGKYSTDAVADKAYALLDEALSHEEPWFLTVSPIAPHSNWVFDEKTNTSYLSMPQSAYRHEHLFNDYQIPRGKSFNSAIEGGASWWRQRLRALQAVDEMVHELVEKLADDGELDNTYSFYTTDNGYTSASTACNRVRNAATVCDTDIHVPLFVRGPGVAAGAQFDSVTTHTDIAPTLLRIANADKQLDGENFEAGIHFGLYPNNTYKGLRLAGDGFSVYYSVWCTGERELFDLRADPEQTLNLLSEAGAHAASRFAVSGRPISDVVPRLDALMMVLKDCKDRTCMRPWGGAAPRGRRRIAARGPGPPSTTRSTRVSRR</sequence>
<evidence type="ECO:0000256" key="3">
    <source>
        <dbReference type="SAM" id="SignalP"/>
    </source>
</evidence>
<proteinExistence type="inferred from homology"/>
<protein>
    <submittedName>
        <fullName evidence="5">Uu.00g123440.m01.CDS01</fullName>
    </submittedName>
</protein>
<dbReference type="SUPFAM" id="SSF53649">
    <property type="entry name" value="Alkaline phosphatase-like"/>
    <property type="match status" value="1"/>
</dbReference>
<reference evidence="5" key="1">
    <citation type="submission" date="2023-10" db="EMBL/GenBank/DDBJ databases">
        <authorList>
            <person name="Hackl T."/>
        </authorList>
    </citation>
    <scope>NUCLEOTIDE SEQUENCE</scope>
</reference>
<feature type="region of interest" description="Disordered" evidence="2">
    <location>
        <begin position="459"/>
        <end position="487"/>
    </location>
</feature>
<evidence type="ECO:0000259" key="4">
    <source>
        <dbReference type="Pfam" id="PF00884"/>
    </source>
</evidence>
<evidence type="ECO:0000313" key="5">
    <source>
        <dbReference type="EMBL" id="CAJ2504950.1"/>
    </source>
</evidence>
<dbReference type="Pfam" id="PF00884">
    <property type="entry name" value="Sulfatase"/>
    <property type="match status" value="1"/>
</dbReference>
<feature type="domain" description="Sulfatase N-terminal" evidence="4">
    <location>
        <begin position="21"/>
        <end position="351"/>
    </location>
</feature>
<feature type="chain" id="PRO_5042471443" evidence="3">
    <location>
        <begin position="19"/>
        <end position="487"/>
    </location>
</feature>
<dbReference type="EMBL" id="CAUWAG010000007">
    <property type="protein sequence ID" value="CAJ2504950.1"/>
    <property type="molecule type" value="Genomic_DNA"/>
</dbReference>
<keyword evidence="6" id="KW-1185">Reference proteome</keyword>
<dbReference type="Proteomes" id="UP001295740">
    <property type="component" value="Unassembled WGS sequence"/>
</dbReference>
<name>A0AAI8YHE4_9PEZI</name>
<dbReference type="AlphaFoldDB" id="A0AAI8YHE4"/>
<organism evidence="5 6">
    <name type="scientific">Anthostomella pinea</name>
    <dbReference type="NCBI Taxonomy" id="933095"/>
    <lineage>
        <taxon>Eukaryota</taxon>
        <taxon>Fungi</taxon>
        <taxon>Dikarya</taxon>
        <taxon>Ascomycota</taxon>
        <taxon>Pezizomycotina</taxon>
        <taxon>Sordariomycetes</taxon>
        <taxon>Xylariomycetidae</taxon>
        <taxon>Xylariales</taxon>
        <taxon>Xylariaceae</taxon>
        <taxon>Anthostomella</taxon>
    </lineage>
</organism>
<dbReference type="GO" id="GO:0005539">
    <property type="term" value="F:glycosaminoglycan binding"/>
    <property type="evidence" value="ECO:0007669"/>
    <property type="project" value="TreeGrafter"/>
</dbReference>
<dbReference type="InterPro" id="IPR017850">
    <property type="entry name" value="Alkaline_phosphatase_core_sf"/>
</dbReference>
<dbReference type="GO" id="GO:0008449">
    <property type="term" value="F:N-acetylglucosamine-6-sulfatase activity"/>
    <property type="evidence" value="ECO:0007669"/>
    <property type="project" value="TreeGrafter"/>
</dbReference>
<feature type="signal peptide" evidence="3">
    <location>
        <begin position="1"/>
        <end position="18"/>
    </location>
</feature>
<dbReference type="PANTHER" id="PTHR43108:SF8">
    <property type="entry name" value="SD21168P"/>
    <property type="match status" value="1"/>
</dbReference>
<evidence type="ECO:0000256" key="1">
    <source>
        <dbReference type="ARBA" id="ARBA00008779"/>
    </source>
</evidence>
<evidence type="ECO:0000313" key="6">
    <source>
        <dbReference type="Proteomes" id="UP001295740"/>
    </source>
</evidence>
<dbReference type="Gene3D" id="3.40.720.10">
    <property type="entry name" value="Alkaline Phosphatase, subunit A"/>
    <property type="match status" value="1"/>
</dbReference>
<dbReference type="InterPro" id="IPR000917">
    <property type="entry name" value="Sulfatase_N"/>
</dbReference>
<comment type="caution">
    <text evidence="5">The sequence shown here is derived from an EMBL/GenBank/DDBJ whole genome shotgun (WGS) entry which is preliminary data.</text>
</comment>